<evidence type="ECO:0000313" key="2">
    <source>
        <dbReference type="Proteomes" id="UP000053398"/>
    </source>
</evidence>
<proteinExistence type="predicted"/>
<dbReference type="PANTHER" id="PTHR37950:SF1">
    <property type="entry name" value="4-HYDROXYPHENYLACETATE CATABOLISM PROTEIN"/>
    <property type="match status" value="1"/>
</dbReference>
<keyword evidence="1" id="KW-0413">Isomerase</keyword>
<dbReference type="InterPro" id="IPR014347">
    <property type="entry name" value="Tautomerase/MIF_sf"/>
</dbReference>
<sequence length="120" mass="13425">MPQITVDYSAVMDPAFDRAGFARALHTATVEIADAKPEACKTQFRPSALTAFGYEDPEEQRHAVVHVTIGLLAGRTEETKTRLTEAVLELLREHVRDDGFVLHASAEVRDLAPSYRKFER</sequence>
<dbReference type="AlphaFoldDB" id="A0A101Q9Q5"/>
<dbReference type="InterPro" id="IPR004220">
    <property type="entry name" value="5-COMe_2-OHmuconate_Isoase"/>
</dbReference>
<dbReference type="SUPFAM" id="SSF55331">
    <property type="entry name" value="Tautomerase/MIF"/>
    <property type="match status" value="1"/>
</dbReference>
<name>A0A101Q9Q5_STRCK</name>
<gene>
    <name evidence="1" type="ORF">AQJ11_18795</name>
</gene>
<dbReference type="Proteomes" id="UP000053398">
    <property type="component" value="Unassembled WGS sequence"/>
</dbReference>
<dbReference type="Gene3D" id="3.30.429.10">
    <property type="entry name" value="Macrophage Migration Inhibitory Factor"/>
    <property type="match status" value="1"/>
</dbReference>
<reference evidence="1 2" key="1">
    <citation type="submission" date="2015-10" db="EMBL/GenBank/DDBJ databases">
        <title>Draft genome sequence of Streptomyces corchorusii DSM 40340, type strain for the species Streptomyces corchorusii.</title>
        <authorList>
            <person name="Ruckert C."/>
            <person name="Winkler A."/>
            <person name="Kalinowski J."/>
            <person name="Kampfer P."/>
            <person name="Glaeser S."/>
        </authorList>
    </citation>
    <scope>NUCLEOTIDE SEQUENCE [LARGE SCALE GENOMIC DNA]</scope>
    <source>
        <strain evidence="1 2">DSM 40340</strain>
    </source>
</reference>
<dbReference type="EMBL" id="LMWP01000018">
    <property type="protein sequence ID" value="KUN26002.1"/>
    <property type="molecule type" value="Genomic_DNA"/>
</dbReference>
<organism evidence="1 2">
    <name type="scientific">Streptomyces corchorusii</name>
    <name type="common">Streptomyces chibaensis</name>
    <dbReference type="NCBI Taxonomy" id="1903"/>
    <lineage>
        <taxon>Bacteria</taxon>
        <taxon>Bacillati</taxon>
        <taxon>Actinomycetota</taxon>
        <taxon>Actinomycetes</taxon>
        <taxon>Kitasatosporales</taxon>
        <taxon>Streptomycetaceae</taxon>
        <taxon>Streptomyces</taxon>
    </lineage>
</organism>
<dbReference type="GO" id="GO:0008704">
    <property type="term" value="F:5-carboxymethyl-2-hydroxymuconate delta-isomerase activity"/>
    <property type="evidence" value="ECO:0007669"/>
    <property type="project" value="InterPro"/>
</dbReference>
<dbReference type="RefSeq" id="WP_014672319.1">
    <property type="nucleotide sequence ID" value="NZ_KQ948357.1"/>
</dbReference>
<protein>
    <submittedName>
        <fullName evidence="1">Isomerase</fullName>
    </submittedName>
</protein>
<keyword evidence="2" id="KW-1185">Reference proteome</keyword>
<evidence type="ECO:0000313" key="1">
    <source>
        <dbReference type="EMBL" id="KUN26002.1"/>
    </source>
</evidence>
<dbReference type="PANTHER" id="PTHR37950">
    <property type="entry name" value="4-HYDROXYPHENYLACETATE CATABOLISM PROTEIN"/>
    <property type="match status" value="1"/>
</dbReference>
<comment type="caution">
    <text evidence="1">The sequence shown here is derived from an EMBL/GenBank/DDBJ whole genome shotgun (WGS) entry which is preliminary data.</text>
</comment>
<accession>A0A101Q9Q5</accession>